<comment type="caution">
    <text evidence="1">The sequence shown here is derived from an EMBL/GenBank/DDBJ whole genome shotgun (WGS) entry which is preliminary data.</text>
</comment>
<name>A0A5R9E6X1_9ACTN</name>
<organism evidence="1 2">
    <name type="scientific">Streptomyces marianii</name>
    <dbReference type="NCBI Taxonomy" id="1817406"/>
    <lineage>
        <taxon>Bacteria</taxon>
        <taxon>Bacillati</taxon>
        <taxon>Actinomycetota</taxon>
        <taxon>Actinomycetes</taxon>
        <taxon>Kitasatosporales</taxon>
        <taxon>Streptomycetaceae</taxon>
        <taxon>Streptomyces</taxon>
    </lineage>
</organism>
<sequence>MATPCPCCRGSKGRGKYLCLACWSSLPGFTRRALNRRDSHAMARLRELHRQIATGVPMSEIRVTP</sequence>
<dbReference type="RefSeq" id="WP_138055108.1">
    <property type="nucleotide sequence ID" value="NZ_VAWE01000001.1"/>
</dbReference>
<accession>A0A5R9E6X1</accession>
<keyword evidence="2" id="KW-1185">Reference proteome</keyword>
<dbReference type="Proteomes" id="UP000305921">
    <property type="component" value="Unassembled WGS sequence"/>
</dbReference>
<evidence type="ECO:0000313" key="2">
    <source>
        <dbReference type="Proteomes" id="UP000305921"/>
    </source>
</evidence>
<reference evidence="1 2" key="1">
    <citation type="submission" date="2019-05" db="EMBL/GenBank/DDBJ databases">
        <title>Streptomyces marianii sp. nov., a novel marine actinomycete from southern coast of India.</title>
        <authorList>
            <person name="Iniyan A.M."/>
            <person name="Wink J."/>
            <person name="Ramprasad E."/>
            <person name="Ramana C.V."/>
            <person name="Bunk B."/>
            <person name="Sproer C."/>
            <person name="Joseph F.-J.R.S."/>
            <person name="Vincent S.G.P."/>
        </authorList>
    </citation>
    <scope>NUCLEOTIDE SEQUENCE [LARGE SCALE GENOMIC DNA]</scope>
    <source>
        <strain evidence="1 2">ICN19</strain>
    </source>
</reference>
<proteinExistence type="predicted"/>
<dbReference type="AlphaFoldDB" id="A0A5R9E6X1"/>
<gene>
    <name evidence="1" type="ORF">FEF34_24780</name>
</gene>
<dbReference type="OrthoDB" id="4243352at2"/>
<dbReference type="EMBL" id="VAWE01000001">
    <property type="protein sequence ID" value="TLQ45780.1"/>
    <property type="molecule type" value="Genomic_DNA"/>
</dbReference>
<evidence type="ECO:0000313" key="1">
    <source>
        <dbReference type="EMBL" id="TLQ45780.1"/>
    </source>
</evidence>
<protein>
    <submittedName>
        <fullName evidence="1">Uncharacterized protein</fullName>
    </submittedName>
</protein>